<feature type="transmembrane region" description="Helical" evidence="1">
    <location>
        <begin position="21"/>
        <end position="42"/>
    </location>
</feature>
<feature type="transmembrane region" description="Helical" evidence="1">
    <location>
        <begin position="333"/>
        <end position="352"/>
    </location>
</feature>
<evidence type="ECO:0000259" key="2">
    <source>
        <dbReference type="Pfam" id="PF20047"/>
    </source>
</evidence>
<feature type="transmembrane region" description="Helical" evidence="1">
    <location>
        <begin position="144"/>
        <end position="165"/>
    </location>
</feature>
<evidence type="ECO:0000256" key="1">
    <source>
        <dbReference type="SAM" id="Phobius"/>
    </source>
</evidence>
<dbReference type="InterPro" id="IPR045611">
    <property type="entry name" value="DUF6449"/>
</dbReference>
<keyword evidence="4" id="KW-1185">Reference proteome</keyword>
<organism evidence="3 4">
    <name type="scientific">Metabacillus herbersteinensis</name>
    <dbReference type="NCBI Taxonomy" id="283816"/>
    <lineage>
        <taxon>Bacteria</taxon>
        <taxon>Bacillati</taxon>
        <taxon>Bacillota</taxon>
        <taxon>Bacilli</taxon>
        <taxon>Bacillales</taxon>
        <taxon>Bacillaceae</taxon>
        <taxon>Metabacillus</taxon>
    </lineage>
</organism>
<dbReference type="Proteomes" id="UP001589854">
    <property type="component" value="Unassembled WGS sequence"/>
</dbReference>
<feature type="transmembrane region" description="Helical" evidence="1">
    <location>
        <begin position="62"/>
        <end position="84"/>
    </location>
</feature>
<dbReference type="EMBL" id="JBHLVO010000014">
    <property type="protein sequence ID" value="MFC0272912.1"/>
    <property type="molecule type" value="Genomic_DNA"/>
</dbReference>
<comment type="caution">
    <text evidence="3">The sequence shown here is derived from an EMBL/GenBank/DDBJ whole genome shotgun (WGS) entry which is preliminary data.</text>
</comment>
<name>A0ABV6GGV8_9BACI</name>
<evidence type="ECO:0000313" key="3">
    <source>
        <dbReference type="EMBL" id="MFC0272912.1"/>
    </source>
</evidence>
<feature type="transmembrane region" description="Helical" evidence="1">
    <location>
        <begin position="104"/>
        <end position="124"/>
    </location>
</feature>
<reference evidence="3 4" key="1">
    <citation type="submission" date="2024-09" db="EMBL/GenBank/DDBJ databases">
        <authorList>
            <person name="Sun Q."/>
            <person name="Mori K."/>
        </authorList>
    </citation>
    <scope>NUCLEOTIDE SEQUENCE [LARGE SCALE GENOMIC DNA]</scope>
    <source>
        <strain evidence="3 4">CCM 7228</strain>
    </source>
</reference>
<keyword evidence="1" id="KW-0472">Membrane</keyword>
<feature type="transmembrane region" description="Helical" evidence="1">
    <location>
        <begin position="303"/>
        <end position="321"/>
    </location>
</feature>
<feature type="domain" description="DUF6449" evidence="2">
    <location>
        <begin position="428"/>
        <end position="542"/>
    </location>
</feature>
<protein>
    <submittedName>
        <fullName evidence="3">DUF6449 domain-containing protein</fullName>
    </submittedName>
</protein>
<accession>A0ABV6GGV8</accession>
<dbReference type="Pfam" id="PF20047">
    <property type="entry name" value="DUF6449"/>
    <property type="match status" value="1"/>
</dbReference>
<dbReference type="RefSeq" id="WP_378935692.1">
    <property type="nucleotide sequence ID" value="NZ_JBHLVO010000014.1"/>
</dbReference>
<feature type="transmembrane region" description="Helical" evidence="1">
    <location>
        <begin position="237"/>
        <end position="254"/>
    </location>
</feature>
<proteinExistence type="predicted"/>
<keyword evidence="1" id="KW-0812">Transmembrane</keyword>
<sequence>MKSKISFFNLGLVQQIFRQHGWIGSLYLVVLMFALPLQLLIISSKKNEYLLTEISNLLSFSINVQAMFLFTLPVLAGVFLFRYLQVELSVDMIHSLPIKRETLYVHHLLSGLVMLIVPIWLTAFVTHLVIQTNGLVPHFSLADLYNWGLIMTLFTAFFFSFTVVVGMATGMSIVQGIFTYVLLLLPFGLYELLNIHLRKFLFGFSINYFSTSTVEDLTPFTRFPTIGTEFLSFWETIIYLVLIFVLLFIGFLFYKRRSLEMATEALAFPFLRPLFQYGLTFSAMLLAGAYFDNEPTEQVGWLIFGYSSGAIIGYFISEMVMKKSWRVFHPKAFIGLTSYTAVILVLFTIIQLDVFGYETKLPKVAHIEGVYFGKGYEMLNNRVENQGKYSEDKLYIQDVHDLHENIVKEKVLLESISKMDTEPLSFSYIMNNGTKVVREYQVPTKVLEASLKPVMESEHYKKKHLQIVKEKTESITIHPTGLQSGTISIFDPAEINELRTILQKELYSQSYEEMVDTRSPWAQLEFFYSSPDQHLNSMSYDWKKTYEELEAWLDRKGYLEKARLFPEQLQYVEVAKAENLSDDRYPDPEQRFKSRPNQVKIEDKEQITIALTQFSEYSTYASYYVKMKTKAGNDIYGVYTDETVPAEIASMLK</sequence>
<evidence type="ECO:0000313" key="4">
    <source>
        <dbReference type="Proteomes" id="UP001589854"/>
    </source>
</evidence>
<keyword evidence="1" id="KW-1133">Transmembrane helix</keyword>
<feature type="transmembrane region" description="Helical" evidence="1">
    <location>
        <begin position="177"/>
        <end position="197"/>
    </location>
</feature>
<feature type="transmembrane region" description="Helical" evidence="1">
    <location>
        <begin position="274"/>
        <end position="291"/>
    </location>
</feature>
<gene>
    <name evidence="3" type="ORF">ACFFIX_15905</name>
</gene>